<dbReference type="PANTHER" id="PTHR22889">
    <property type="entry name" value="WD REPEAT-CONTAINING PROTEIN 89"/>
    <property type="match status" value="1"/>
</dbReference>
<evidence type="ECO:0000313" key="6">
    <source>
        <dbReference type="Ensembl" id="ENSGWIP00000038615.1"/>
    </source>
</evidence>
<dbReference type="PRINTS" id="PR00320">
    <property type="entry name" value="GPROTEINBRPT"/>
</dbReference>
<evidence type="ECO:0000256" key="5">
    <source>
        <dbReference type="SAM" id="MobiDB-lite"/>
    </source>
</evidence>
<dbReference type="InterPro" id="IPR015943">
    <property type="entry name" value="WD40/YVTN_repeat-like_dom_sf"/>
</dbReference>
<protein>
    <recommendedName>
        <fullName evidence="1">WD repeat-containing protein 89</fullName>
    </recommendedName>
</protein>
<keyword evidence="3" id="KW-0677">Repeat</keyword>
<reference evidence="6" key="1">
    <citation type="submission" date="2020-06" db="EMBL/GenBank/DDBJ databases">
        <authorList>
            <consortium name="Wellcome Sanger Institute Data Sharing"/>
        </authorList>
    </citation>
    <scope>NUCLEOTIDE SEQUENCE [LARGE SCALE GENOMIC DNA]</scope>
</reference>
<feature type="compositionally biased region" description="Basic residues" evidence="5">
    <location>
        <begin position="364"/>
        <end position="381"/>
    </location>
</feature>
<dbReference type="Gene3D" id="2.130.10.10">
    <property type="entry name" value="YVTN repeat-like/Quinoprotein amine dehydrogenase"/>
    <property type="match status" value="2"/>
</dbReference>
<feature type="repeat" description="WD" evidence="4">
    <location>
        <begin position="72"/>
        <end position="114"/>
    </location>
</feature>
<dbReference type="InterPro" id="IPR039328">
    <property type="entry name" value="WDR89"/>
</dbReference>
<keyword evidence="7" id="KW-1185">Reference proteome</keyword>
<dbReference type="Proteomes" id="UP000694680">
    <property type="component" value="Chromosome 22"/>
</dbReference>
<feature type="repeat" description="WD" evidence="4">
    <location>
        <begin position="165"/>
        <end position="207"/>
    </location>
</feature>
<keyword evidence="2 4" id="KW-0853">WD repeat</keyword>
<evidence type="ECO:0000256" key="4">
    <source>
        <dbReference type="PROSITE-ProRule" id="PRU00221"/>
    </source>
</evidence>
<dbReference type="PANTHER" id="PTHR22889:SF0">
    <property type="entry name" value="WD REPEAT-CONTAINING PROTEIN 89"/>
    <property type="match status" value="1"/>
</dbReference>
<gene>
    <name evidence="6" type="primary">wdr89</name>
</gene>
<dbReference type="InterPro" id="IPR036322">
    <property type="entry name" value="WD40_repeat_dom_sf"/>
</dbReference>
<dbReference type="SUPFAM" id="SSF50978">
    <property type="entry name" value="WD40 repeat-like"/>
    <property type="match status" value="1"/>
</dbReference>
<dbReference type="PROSITE" id="PS50294">
    <property type="entry name" value="WD_REPEATS_REGION"/>
    <property type="match status" value="2"/>
</dbReference>
<dbReference type="Ensembl" id="ENSGWIT00000042031.1">
    <property type="protein sequence ID" value="ENSGWIP00000038615.1"/>
    <property type="gene ID" value="ENSGWIG00000019742.1"/>
</dbReference>
<organism evidence="6 7">
    <name type="scientific">Gouania willdenowi</name>
    <name type="common">Blunt-snouted clingfish</name>
    <name type="synonym">Lepadogaster willdenowi</name>
    <dbReference type="NCBI Taxonomy" id="441366"/>
    <lineage>
        <taxon>Eukaryota</taxon>
        <taxon>Metazoa</taxon>
        <taxon>Chordata</taxon>
        <taxon>Craniata</taxon>
        <taxon>Vertebrata</taxon>
        <taxon>Euteleostomi</taxon>
        <taxon>Actinopterygii</taxon>
        <taxon>Neopterygii</taxon>
        <taxon>Teleostei</taxon>
        <taxon>Neoteleostei</taxon>
        <taxon>Acanthomorphata</taxon>
        <taxon>Ovalentaria</taxon>
        <taxon>Blenniimorphae</taxon>
        <taxon>Blenniiformes</taxon>
        <taxon>Gobiesocoidei</taxon>
        <taxon>Gobiesocidae</taxon>
        <taxon>Gobiesocinae</taxon>
        <taxon>Gouania</taxon>
    </lineage>
</organism>
<dbReference type="SMART" id="SM00320">
    <property type="entry name" value="WD40"/>
    <property type="match status" value="4"/>
</dbReference>
<sequence>MLSCSSPGGASMDVLAVTLSGLSIARRCRAAEAVYLLDLSLQVSSAALVAASCSDYKVRLHHRETLSMLGELGGHSSPLCGVAFAHASADLLYSGSADGTLRAWDVRSRSSVQTFSSEPTHSYCSFDLNCDDMLLCAGTEQEDGEDSFLVFWDTRKPSATLGVYSESHSDDITQVRFHPSDKDRLASGSMDGLVNVFDLSRGSEDDALLATCNNDSSVSHVRWSGHGHAHLLCLSHNHGVHLWDLRRLDSDQPLALFSATDARGLANVDYLVGAQWVEEERRLMVVGGWGEGHLRLMECDGDGLRLIRSLSGGHTSTVRCFLWDTDDIFTGGEDGQLLLWKQQGGEEPIINKREPSKSQSALRLKTRLHKKHGLQREKKKC</sequence>
<name>A0A8C5H3V2_GOUWI</name>
<proteinExistence type="predicted"/>
<feature type="repeat" description="WD" evidence="4">
    <location>
        <begin position="311"/>
        <end position="341"/>
    </location>
</feature>
<reference evidence="6" key="3">
    <citation type="submission" date="2025-09" db="UniProtKB">
        <authorList>
            <consortium name="Ensembl"/>
        </authorList>
    </citation>
    <scope>IDENTIFICATION</scope>
</reference>
<dbReference type="InterPro" id="IPR001680">
    <property type="entry name" value="WD40_rpt"/>
</dbReference>
<dbReference type="AlphaFoldDB" id="A0A8C5H3V2"/>
<dbReference type="InterPro" id="IPR019775">
    <property type="entry name" value="WD40_repeat_CS"/>
</dbReference>
<dbReference type="InterPro" id="IPR020472">
    <property type="entry name" value="WD40_PAC1"/>
</dbReference>
<reference evidence="6" key="2">
    <citation type="submission" date="2025-08" db="UniProtKB">
        <authorList>
            <consortium name="Ensembl"/>
        </authorList>
    </citation>
    <scope>IDENTIFICATION</scope>
</reference>
<dbReference type="PROSITE" id="PS00678">
    <property type="entry name" value="WD_REPEATS_1"/>
    <property type="match status" value="1"/>
</dbReference>
<accession>A0A8C5H3V2</accession>
<evidence type="ECO:0000256" key="2">
    <source>
        <dbReference type="ARBA" id="ARBA00022574"/>
    </source>
</evidence>
<evidence type="ECO:0000256" key="3">
    <source>
        <dbReference type="ARBA" id="ARBA00022737"/>
    </source>
</evidence>
<evidence type="ECO:0000313" key="7">
    <source>
        <dbReference type="Proteomes" id="UP000694680"/>
    </source>
</evidence>
<evidence type="ECO:0000256" key="1">
    <source>
        <dbReference type="ARBA" id="ARBA00021125"/>
    </source>
</evidence>
<feature type="region of interest" description="Disordered" evidence="5">
    <location>
        <begin position="349"/>
        <end position="381"/>
    </location>
</feature>
<dbReference type="PROSITE" id="PS50082">
    <property type="entry name" value="WD_REPEATS_2"/>
    <property type="match status" value="3"/>
</dbReference>
<dbReference type="Pfam" id="PF00400">
    <property type="entry name" value="WD40"/>
    <property type="match status" value="3"/>
</dbReference>